<sequence length="425" mass="45836">MSDLNRVFITGRSALTASGNTAKQTWEAILAGTSGIDEINYWDLSQWSHRLGGELKDFQPAKMLPDRKLIKVISRQDVMGINAAVQAVEDSQMIGYRDSLESAELFNEQTGVYVGSPGNKYFQQYDFLPLLAKTQGDMQQFAKHLFDEVHPMWLLRILPNNVLAYTGITYGFKGPNHNVTNHAVGGTQAIMEAYHAIRSGQADRAVVVAYDMGIEPQSLFYYQKLGVLSQRHLKPFDQDHDGTLLAEGAAALVLESEASVRARSAKCYGEITGGLSASEASGLFSIESDGQHLTALIKQTLEQAGLAANNIGLVVAHGNGNSKSDESEAQSIKSVFAQHHVPVTAFKWSMGHTLCASGVLDAVLTTYALEHGCAPGIANLEQIAGQCAGISVSANHQKLNANTSALMINRGFASMNACLVINSCD</sequence>
<dbReference type="STRING" id="45076.Lwor_0393"/>
<dbReference type="SMART" id="SM00825">
    <property type="entry name" value="PKS_KS"/>
    <property type="match status" value="1"/>
</dbReference>
<organism evidence="6 7">
    <name type="scientific">Legionella worsleiensis</name>
    <dbReference type="NCBI Taxonomy" id="45076"/>
    <lineage>
        <taxon>Bacteria</taxon>
        <taxon>Pseudomonadati</taxon>
        <taxon>Pseudomonadota</taxon>
        <taxon>Gammaproteobacteria</taxon>
        <taxon>Legionellales</taxon>
        <taxon>Legionellaceae</taxon>
        <taxon>Legionella</taxon>
    </lineage>
</organism>
<evidence type="ECO:0000259" key="5">
    <source>
        <dbReference type="PROSITE" id="PS52004"/>
    </source>
</evidence>
<gene>
    <name evidence="6" type="ORF">Lwor_0393</name>
</gene>
<dbReference type="GO" id="GO:0006633">
    <property type="term" value="P:fatty acid biosynthetic process"/>
    <property type="evidence" value="ECO:0007669"/>
    <property type="project" value="TreeGrafter"/>
</dbReference>
<evidence type="ECO:0000256" key="1">
    <source>
        <dbReference type="ARBA" id="ARBA00005194"/>
    </source>
</evidence>
<dbReference type="GO" id="GO:0005829">
    <property type="term" value="C:cytosol"/>
    <property type="evidence" value="ECO:0007669"/>
    <property type="project" value="TreeGrafter"/>
</dbReference>
<dbReference type="InterPro" id="IPR016039">
    <property type="entry name" value="Thiolase-like"/>
</dbReference>
<comment type="pathway">
    <text evidence="1">Lipid metabolism; fatty acid biosynthesis.</text>
</comment>
<dbReference type="PROSITE" id="PS52004">
    <property type="entry name" value="KS3_2"/>
    <property type="match status" value="1"/>
</dbReference>
<evidence type="ECO:0000313" key="6">
    <source>
        <dbReference type="EMBL" id="KTD81611.1"/>
    </source>
</evidence>
<keyword evidence="7" id="KW-1185">Reference proteome</keyword>
<dbReference type="Pfam" id="PF00109">
    <property type="entry name" value="ketoacyl-synt"/>
    <property type="match status" value="1"/>
</dbReference>
<dbReference type="Gene3D" id="3.40.47.10">
    <property type="match status" value="2"/>
</dbReference>
<dbReference type="AlphaFoldDB" id="A0A0W1AJT2"/>
<dbReference type="EMBL" id="LNZC01000003">
    <property type="protein sequence ID" value="KTD81611.1"/>
    <property type="molecule type" value="Genomic_DNA"/>
</dbReference>
<dbReference type="InterPro" id="IPR020841">
    <property type="entry name" value="PKS_Beta-ketoAc_synthase_dom"/>
</dbReference>
<keyword evidence="3 4" id="KW-0808">Transferase</keyword>
<comment type="caution">
    <text evidence="6">The sequence shown here is derived from an EMBL/GenBank/DDBJ whole genome shotgun (WGS) entry which is preliminary data.</text>
</comment>
<dbReference type="GO" id="GO:0004315">
    <property type="term" value="F:3-oxoacyl-[acyl-carrier-protein] synthase activity"/>
    <property type="evidence" value="ECO:0007669"/>
    <property type="project" value="TreeGrafter"/>
</dbReference>
<evidence type="ECO:0000256" key="4">
    <source>
        <dbReference type="RuleBase" id="RU003694"/>
    </source>
</evidence>
<dbReference type="PANTHER" id="PTHR11712">
    <property type="entry name" value="POLYKETIDE SYNTHASE-RELATED"/>
    <property type="match status" value="1"/>
</dbReference>
<dbReference type="Proteomes" id="UP000054662">
    <property type="component" value="Unassembled WGS sequence"/>
</dbReference>
<dbReference type="OrthoDB" id="5644892at2"/>
<dbReference type="InterPro" id="IPR014030">
    <property type="entry name" value="Ketoacyl_synth_N"/>
</dbReference>
<dbReference type="InterPro" id="IPR000794">
    <property type="entry name" value="Beta-ketoacyl_synthase"/>
</dbReference>
<dbReference type="PANTHER" id="PTHR11712:SF336">
    <property type="entry name" value="3-OXOACYL-[ACYL-CARRIER-PROTEIN] SYNTHASE, MITOCHONDRIAL"/>
    <property type="match status" value="1"/>
</dbReference>
<dbReference type="RefSeq" id="WP_058492227.1">
    <property type="nucleotide sequence ID" value="NZ_CBCRUR010000005.1"/>
</dbReference>
<dbReference type="InterPro" id="IPR014031">
    <property type="entry name" value="Ketoacyl_synth_C"/>
</dbReference>
<comment type="similarity">
    <text evidence="2 4">Belongs to the thiolase-like superfamily. Beta-ketoacyl-ACP synthases family.</text>
</comment>
<evidence type="ECO:0000313" key="7">
    <source>
        <dbReference type="Proteomes" id="UP000054662"/>
    </source>
</evidence>
<dbReference type="SUPFAM" id="SSF53901">
    <property type="entry name" value="Thiolase-like"/>
    <property type="match status" value="2"/>
</dbReference>
<name>A0A0W1AJT2_9GAMM</name>
<feature type="domain" description="Ketosynthase family 3 (KS3)" evidence="5">
    <location>
        <begin position="4"/>
        <end position="423"/>
    </location>
</feature>
<proteinExistence type="inferred from homology"/>
<dbReference type="Pfam" id="PF02801">
    <property type="entry name" value="Ketoacyl-synt_C"/>
    <property type="match status" value="1"/>
</dbReference>
<evidence type="ECO:0000256" key="2">
    <source>
        <dbReference type="ARBA" id="ARBA00008467"/>
    </source>
</evidence>
<protein>
    <recommendedName>
        <fullName evidence="5">Ketosynthase family 3 (KS3) domain-containing protein</fullName>
    </recommendedName>
</protein>
<dbReference type="PATRIC" id="fig|45076.6.peg.434"/>
<reference evidence="6 7" key="1">
    <citation type="submission" date="2015-11" db="EMBL/GenBank/DDBJ databases">
        <title>Genomic analysis of 38 Legionella species identifies large and diverse effector repertoires.</title>
        <authorList>
            <person name="Burstein D."/>
            <person name="Amaro F."/>
            <person name="Zusman T."/>
            <person name="Lifshitz Z."/>
            <person name="Cohen O."/>
            <person name="Gilbert J.A."/>
            <person name="Pupko T."/>
            <person name="Shuman H.A."/>
            <person name="Segal G."/>
        </authorList>
    </citation>
    <scope>NUCLEOTIDE SEQUENCE [LARGE SCALE GENOMIC DNA]</scope>
    <source>
        <strain evidence="6 7">ATCC 49508</strain>
    </source>
</reference>
<evidence type="ECO:0000256" key="3">
    <source>
        <dbReference type="ARBA" id="ARBA00022679"/>
    </source>
</evidence>
<accession>A0A0W1AJT2</accession>